<dbReference type="GO" id="GO:0000209">
    <property type="term" value="P:protein polyubiquitination"/>
    <property type="evidence" value="ECO:0007669"/>
    <property type="project" value="TreeGrafter"/>
</dbReference>
<protein>
    <recommendedName>
        <fullName evidence="3">SMP-30/Gluconolactonase/LRE-like region domain-containing protein</fullName>
    </recommendedName>
</protein>
<dbReference type="GO" id="GO:0061630">
    <property type="term" value="F:ubiquitin protein ligase activity"/>
    <property type="evidence" value="ECO:0007669"/>
    <property type="project" value="TreeGrafter"/>
</dbReference>
<dbReference type="PROSITE" id="PS51125">
    <property type="entry name" value="NHL"/>
    <property type="match status" value="3"/>
</dbReference>
<dbReference type="EMBL" id="LAZR01029721">
    <property type="protein sequence ID" value="KKL58727.1"/>
    <property type="molecule type" value="Genomic_DNA"/>
</dbReference>
<dbReference type="GO" id="GO:0043161">
    <property type="term" value="P:proteasome-mediated ubiquitin-dependent protein catabolic process"/>
    <property type="evidence" value="ECO:0007669"/>
    <property type="project" value="TreeGrafter"/>
</dbReference>
<dbReference type="GO" id="GO:0008270">
    <property type="term" value="F:zinc ion binding"/>
    <property type="evidence" value="ECO:0007669"/>
    <property type="project" value="UniProtKB-KW"/>
</dbReference>
<evidence type="ECO:0000256" key="1">
    <source>
        <dbReference type="ARBA" id="ARBA00022737"/>
    </source>
</evidence>
<dbReference type="InterPro" id="IPR050952">
    <property type="entry name" value="TRIM-NHL_E3_ligases"/>
</dbReference>
<dbReference type="PANTHER" id="PTHR24104">
    <property type="entry name" value="E3 UBIQUITIN-PROTEIN LIGASE NHLRC1-RELATED"/>
    <property type="match status" value="1"/>
</dbReference>
<proteinExistence type="predicted"/>
<evidence type="ECO:0000313" key="2">
    <source>
        <dbReference type="EMBL" id="KKL58727.1"/>
    </source>
</evidence>
<keyword evidence="1" id="KW-0677">Repeat</keyword>
<dbReference type="Gene3D" id="2.120.10.30">
    <property type="entry name" value="TolB, C-terminal domain"/>
    <property type="match status" value="3"/>
</dbReference>
<organism evidence="2">
    <name type="scientific">marine sediment metagenome</name>
    <dbReference type="NCBI Taxonomy" id="412755"/>
    <lineage>
        <taxon>unclassified sequences</taxon>
        <taxon>metagenomes</taxon>
        <taxon>ecological metagenomes</taxon>
    </lineage>
</organism>
<sequence>MMRKSHNPMRWAVASLAAVGIALTAVPLGCGPDADQALEPKQYVYFPPPPTQSRVQFLRHLSGAQDFADSKSGLQEFLVGKETELYKTIAKPFGIAIRDGKIFVTDTKMPRVAVLNMRDRSFGQFGTKGRGQLRKPINVRIDRGGRFYVTDTIRNQVVVFDPEGKYLREYGDGKEFRPSDVIVTDDELFVLDGSADVVKVYDLNTGRHKRTFGGVGGGFGQFRGPTNMVQDEQGYIYVCDSMNFRVQKLDKNGKHYFQFGQAGDTPGRFARPKGLAVDRAGIIYVLDSRLQVVQLFDQKGNPLMHFGGSGVGPGQLLLPAQVTLDYDNIELFREDISPDFKAEYLILVTYQIGPNKVSVYAFGRGPAPTSQPAPATRPAPAAQPK</sequence>
<dbReference type="AlphaFoldDB" id="A0A0F9G626"/>
<accession>A0A0F9G626</accession>
<dbReference type="PANTHER" id="PTHR24104:SF25">
    <property type="entry name" value="PROTEIN LIN-41"/>
    <property type="match status" value="1"/>
</dbReference>
<dbReference type="InterPro" id="IPR001258">
    <property type="entry name" value="NHL_repeat"/>
</dbReference>
<comment type="caution">
    <text evidence="2">The sequence shown here is derived from an EMBL/GenBank/DDBJ whole genome shotgun (WGS) entry which is preliminary data.</text>
</comment>
<dbReference type="Pfam" id="PF17170">
    <property type="entry name" value="DUF5128"/>
    <property type="match status" value="1"/>
</dbReference>
<gene>
    <name evidence="2" type="ORF">LCGC14_2222460</name>
</gene>
<name>A0A0F9G626_9ZZZZ</name>
<evidence type="ECO:0008006" key="3">
    <source>
        <dbReference type="Google" id="ProtNLM"/>
    </source>
</evidence>
<reference evidence="2" key="1">
    <citation type="journal article" date="2015" name="Nature">
        <title>Complex archaea that bridge the gap between prokaryotes and eukaryotes.</title>
        <authorList>
            <person name="Spang A."/>
            <person name="Saw J.H."/>
            <person name="Jorgensen S.L."/>
            <person name="Zaremba-Niedzwiedzka K."/>
            <person name="Martijn J."/>
            <person name="Lind A.E."/>
            <person name="van Eijk R."/>
            <person name="Schleper C."/>
            <person name="Guy L."/>
            <person name="Ettema T.J."/>
        </authorList>
    </citation>
    <scope>NUCLEOTIDE SEQUENCE</scope>
</reference>
<dbReference type="InterPro" id="IPR011042">
    <property type="entry name" value="6-blade_b-propeller_TolB-like"/>
</dbReference>
<dbReference type="SUPFAM" id="SSF101898">
    <property type="entry name" value="NHL repeat"/>
    <property type="match status" value="1"/>
</dbReference>